<evidence type="ECO:0000313" key="3">
    <source>
        <dbReference type="Proteomes" id="UP000321275"/>
    </source>
</evidence>
<organism evidence="2 3">
    <name type="scientific">Bisbaumannia pacifica</name>
    <dbReference type="NCBI Taxonomy" id="77098"/>
    <lineage>
        <taxon>Bacteria</taxon>
        <taxon>Pseudomonadati</taxon>
        <taxon>Pseudomonadota</taxon>
        <taxon>Gammaproteobacteria</taxon>
        <taxon>Oceanospirillales</taxon>
        <taxon>Halomonadaceae</taxon>
        <taxon>Bisbaumannia</taxon>
    </lineage>
</organism>
<evidence type="ECO:0000256" key="1">
    <source>
        <dbReference type="SAM" id="MobiDB-lite"/>
    </source>
</evidence>
<dbReference type="Proteomes" id="UP000321275">
    <property type="component" value="Unassembled WGS sequence"/>
</dbReference>
<reference evidence="2 3" key="1">
    <citation type="submission" date="2019-07" db="EMBL/GenBank/DDBJ databases">
        <title>Whole genome shotgun sequence of Halomonas pacifica NBRC 102220.</title>
        <authorList>
            <person name="Hosoyama A."/>
            <person name="Uohara A."/>
            <person name="Ohji S."/>
            <person name="Ichikawa N."/>
        </authorList>
    </citation>
    <scope>NUCLEOTIDE SEQUENCE [LARGE SCALE GENOMIC DNA]</scope>
    <source>
        <strain evidence="2 3">NBRC 102220</strain>
    </source>
</reference>
<dbReference type="EMBL" id="BJUK01000015">
    <property type="protein sequence ID" value="GEK47380.1"/>
    <property type="molecule type" value="Genomic_DNA"/>
</dbReference>
<gene>
    <name evidence="2" type="ORF">HPA02_16630</name>
</gene>
<sequence length="79" mass="8357">MFCGLKGATDTPRRASARHSPATTVLLPASEVVPWIISVAMRIAAPRCWSMPVPLKGHYGTTCHTPDGGPDANRTGNLS</sequence>
<protein>
    <submittedName>
        <fullName evidence="2">Uncharacterized protein</fullName>
    </submittedName>
</protein>
<feature type="region of interest" description="Disordered" evidence="1">
    <location>
        <begin position="60"/>
        <end position="79"/>
    </location>
</feature>
<accession>A0A510XFU4</accession>
<comment type="caution">
    <text evidence="2">The sequence shown here is derived from an EMBL/GenBank/DDBJ whole genome shotgun (WGS) entry which is preliminary data.</text>
</comment>
<feature type="region of interest" description="Disordered" evidence="1">
    <location>
        <begin position="1"/>
        <end position="20"/>
    </location>
</feature>
<name>A0A510XFU4_9GAMM</name>
<evidence type="ECO:0000313" key="2">
    <source>
        <dbReference type="EMBL" id="GEK47380.1"/>
    </source>
</evidence>
<dbReference type="AlphaFoldDB" id="A0A510XFU4"/>
<keyword evidence="3" id="KW-1185">Reference proteome</keyword>
<proteinExistence type="predicted"/>